<dbReference type="PROSITE" id="PS51257">
    <property type="entry name" value="PROKAR_LIPOPROTEIN"/>
    <property type="match status" value="1"/>
</dbReference>
<evidence type="ECO:0000256" key="4">
    <source>
        <dbReference type="SAM" id="SignalP"/>
    </source>
</evidence>
<keyword evidence="2 3" id="KW-0175">Coiled coil</keyword>
<feature type="domain" description="YbhG-like alpha-helical hairpin" evidence="5">
    <location>
        <begin position="72"/>
        <end position="197"/>
    </location>
</feature>
<feature type="signal peptide" evidence="4">
    <location>
        <begin position="1"/>
        <end position="22"/>
    </location>
</feature>
<dbReference type="Gene3D" id="1.10.287.470">
    <property type="entry name" value="Helix hairpin bin"/>
    <property type="match status" value="3"/>
</dbReference>
<keyword evidence="7" id="KW-1185">Reference proteome</keyword>
<evidence type="ECO:0000259" key="5">
    <source>
        <dbReference type="Pfam" id="PF25881"/>
    </source>
</evidence>
<dbReference type="AlphaFoldDB" id="A0A840AR76"/>
<dbReference type="SUPFAM" id="SSF111369">
    <property type="entry name" value="HlyD-like secretion proteins"/>
    <property type="match status" value="2"/>
</dbReference>
<sequence>MIHRRFVSFLRGAALPFLLVMAGCSGSAAPPSAQGYVEGAFVRIAPEASGRLVRLDVAKGQDVAAGAPLFAVDDRDQRAALAEAEAEKAAAEAQLADLKTGKRPEEIRVLDAQLAEAEAALDAARKTYDRSQALTDKAVASAAVLDQAKADLDAAEARVDAAHQNRAVAELAARPETIRAAEQTVAARAAALENARTLLERRQRTAPAAGRIDDTYFRVGEIVPAGQPVVSLLPPEGRKIVFFVPEPQRAALHPGDRVALACDGCPSGLAATVASVASQAEFAPPVIYSTESRAKLVFRAEARPEGAALGLEPGQPVTVTLPAG</sequence>
<gene>
    <name evidence="6" type="ORF">GGR25_003210</name>
</gene>
<evidence type="ECO:0000313" key="7">
    <source>
        <dbReference type="Proteomes" id="UP000553963"/>
    </source>
</evidence>
<dbReference type="PANTHER" id="PTHR32347:SF23">
    <property type="entry name" value="BLL5650 PROTEIN"/>
    <property type="match status" value="1"/>
</dbReference>
<organism evidence="6 7">
    <name type="scientific">Kaistia hirudinis</name>
    <dbReference type="NCBI Taxonomy" id="1293440"/>
    <lineage>
        <taxon>Bacteria</taxon>
        <taxon>Pseudomonadati</taxon>
        <taxon>Pseudomonadota</taxon>
        <taxon>Alphaproteobacteria</taxon>
        <taxon>Hyphomicrobiales</taxon>
        <taxon>Kaistiaceae</taxon>
        <taxon>Kaistia</taxon>
    </lineage>
</organism>
<evidence type="ECO:0000313" key="6">
    <source>
        <dbReference type="EMBL" id="MBB3932152.1"/>
    </source>
</evidence>
<evidence type="ECO:0000256" key="3">
    <source>
        <dbReference type="SAM" id="Coils"/>
    </source>
</evidence>
<dbReference type="Proteomes" id="UP000553963">
    <property type="component" value="Unassembled WGS sequence"/>
</dbReference>
<keyword evidence="4" id="KW-0732">Signal</keyword>
<protein>
    <submittedName>
        <fullName evidence="6">HlyD family secretion protein</fullName>
    </submittedName>
</protein>
<name>A0A840AR76_9HYPH</name>
<feature type="chain" id="PRO_5033048826" evidence="4">
    <location>
        <begin position="23"/>
        <end position="324"/>
    </location>
</feature>
<comment type="subcellular location">
    <subcellularLocation>
        <location evidence="1">Cell envelope</location>
    </subcellularLocation>
</comment>
<accession>A0A840AR76</accession>
<dbReference type="Gene3D" id="2.40.50.100">
    <property type="match status" value="2"/>
</dbReference>
<reference evidence="6 7" key="1">
    <citation type="submission" date="2020-08" db="EMBL/GenBank/DDBJ databases">
        <title>Genomic Encyclopedia of Type Strains, Phase IV (KMG-IV): sequencing the most valuable type-strain genomes for metagenomic binning, comparative biology and taxonomic classification.</title>
        <authorList>
            <person name="Goeker M."/>
        </authorList>
    </citation>
    <scope>NUCLEOTIDE SEQUENCE [LARGE SCALE GENOMIC DNA]</scope>
    <source>
        <strain evidence="6 7">DSM 25966</strain>
    </source>
</reference>
<feature type="coiled-coil region" evidence="3">
    <location>
        <begin position="74"/>
        <end position="172"/>
    </location>
</feature>
<evidence type="ECO:0000256" key="2">
    <source>
        <dbReference type="ARBA" id="ARBA00023054"/>
    </source>
</evidence>
<proteinExistence type="predicted"/>
<evidence type="ECO:0000256" key="1">
    <source>
        <dbReference type="ARBA" id="ARBA00004196"/>
    </source>
</evidence>
<dbReference type="InterPro" id="IPR050465">
    <property type="entry name" value="UPF0194_transport"/>
</dbReference>
<dbReference type="GO" id="GO:0030313">
    <property type="term" value="C:cell envelope"/>
    <property type="evidence" value="ECO:0007669"/>
    <property type="project" value="UniProtKB-SubCell"/>
</dbReference>
<dbReference type="InterPro" id="IPR059052">
    <property type="entry name" value="HH_YbhG-like"/>
</dbReference>
<dbReference type="PANTHER" id="PTHR32347">
    <property type="entry name" value="EFFLUX SYSTEM COMPONENT YKNX-RELATED"/>
    <property type="match status" value="1"/>
</dbReference>
<dbReference type="RefSeq" id="WP_183399812.1">
    <property type="nucleotide sequence ID" value="NZ_JACIDS010000004.1"/>
</dbReference>
<dbReference type="EMBL" id="JACIDS010000004">
    <property type="protein sequence ID" value="MBB3932152.1"/>
    <property type="molecule type" value="Genomic_DNA"/>
</dbReference>
<comment type="caution">
    <text evidence="6">The sequence shown here is derived from an EMBL/GenBank/DDBJ whole genome shotgun (WGS) entry which is preliminary data.</text>
</comment>
<dbReference type="Pfam" id="PF25881">
    <property type="entry name" value="HH_YBHG"/>
    <property type="match status" value="1"/>
</dbReference>